<comment type="similarity">
    <text evidence="2">Belongs to the BORCS7 family.</text>
</comment>
<feature type="coiled-coil region" evidence="6">
    <location>
        <begin position="54"/>
        <end position="81"/>
    </location>
</feature>
<name>A0A7E4VZE1_PANRE</name>
<reference evidence="7" key="1">
    <citation type="journal article" date="2013" name="Genetics">
        <title>The draft genome and transcriptome of Panagrellus redivivus are shaped by the harsh demands of a free-living lifestyle.</title>
        <authorList>
            <person name="Srinivasan J."/>
            <person name="Dillman A.R."/>
            <person name="Macchietto M.G."/>
            <person name="Heikkinen L."/>
            <person name="Lakso M."/>
            <person name="Fracchia K.M."/>
            <person name="Antoshechkin I."/>
            <person name="Mortazavi A."/>
            <person name="Wong G."/>
            <person name="Sternberg P.W."/>
        </authorList>
    </citation>
    <scope>NUCLEOTIDE SEQUENCE [LARGE SCALE GENOMIC DNA]</scope>
    <source>
        <strain evidence="7">MT8872</strain>
    </source>
</reference>
<dbReference type="WBParaSite" id="Pan_g5526.t1">
    <property type="protein sequence ID" value="Pan_g5526.t1"/>
    <property type="gene ID" value="Pan_g5526"/>
</dbReference>
<comment type="subcellular location">
    <subcellularLocation>
        <location evidence="1">Lysosome membrane</location>
    </subcellularLocation>
</comment>
<proteinExistence type="inferred from homology"/>
<accession>A0A7E4VZE1</accession>
<evidence type="ECO:0000256" key="2">
    <source>
        <dbReference type="ARBA" id="ARBA00005433"/>
    </source>
</evidence>
<keyword evidence="5" id="KW-0458">Lysosome</keyword>
<evidence type="ECO:0000256" key="4">
    <source>
        <dbReference type="ARBA" id="ARBA00023136"/>
    </source>
</evidence>
<evidence type="ECO:0000256" key="1">
    <source>
        <dbReference type="ARBA" id="ARBA00004656"/>
    </source>
</evidence>
<protein>
    <recommendedName>
        <fullName evidence="3">BLOC-1-related complex subunit 7</fullName>
    </recommendedName>
</protein>
<dbReference type="InterPro" id="IPR032143">
    <property type="entry name" value="BORCS7"/>
</dbReference>
<evidence type="ECO:0000256" key="3">
    <source>
        <dbReference type="ARBA" id="ARBA00022295"/>
    </source>
</evidence>
<evidence type="ECO:0000256" key="6">
    <source>
        <dbReference type="SAM" id="Coils"/>
    </source>
</evidence>
<evidence type="ECO:0000313" key="7">
    <source>
        <dbReference type="Proteomes" id="UP000492821"/>
    </source>
</evidence>
<evidence type="ECO:0000313" key="8">
    <source>
        <dbReference type="WBParaSite" id="Pan_g5526.t1"/>
    </source>
</evidence>
<evidence type="ECO:0000256" key="5">
    <source>
        <dbReference type="ARBA" id="ARBA00023228"/>
    </source>
</evidence>
<dbReference type="Proteomes" id="UP000492821">
    <property type="component" value="Unassembled WGS sequence"/>
</dbReference>
<keyword evidence="7" id="KW-1185">Reference proteome</keyword>
<dbReference type="GO" id="GO:0005765">
    <property type="term" value="C:lysosomal membrane"/>
    <property type="evidence" value="ECO:0007669"/>
    <property type="project" value="UniProtKB-SubCell"/>
</dbReference>
<dbReference type="Pfam" id="PF16088">
    <property type="entry name" value="BORCS7"/>
    <property type="match status" value="1"/>
</dbReference>
<sequence length="92" mass="10150">MSKIALEGKNRLPSRVQDLILDVGMTVTHAQHGSSSNETLASLAKNYVSLETCVDNTAKSLEKMKSEIEKLEKNASFIEKSLNPGVFGHFWV</sequence>
<dbReference type="AlphaFoldDB" id="A0A7E4VZE1"/>
<reference evidence="8" key="2">
    <citation type="submission" date="2020-10" db="UniProtKB">
        <authorList>
            <consortium name="WormBaseParasite"/>
        </authorList>
    </citation>
    <scope>IDENTIFICATION</scope>
</reference>
<keyword evidence="4" id="KW-0472">Membrane</keyword>
<organism evidence="7 8">
    <name type="scientific">Panagrellus redivivus</name>
    <name type="common">Microworm</name>
    <dbReference type="NCBI Taxonomy" id="6233"/>
    <lineage>
        <taxon>Eukaryota</taxon>
        <taxon>Metazoa</taxon>
        <taxon>Ecdysozoa</taxon>
        <taxon>Nematoda</taxon>
        <taxon>Chromadorea</taxon>
        <taxon>Rhabditida</taxon>
        <taxon>Tylenchina</taxon>
        <taxon>Panagrolaimomorpha</taxon>
        <taxon>Panagrolaimoidea</taxon>
        <taxon>Panagrolaimidae</taxon>
        <taxon>Panagrellus</taxon>
    </lineage>
</organism>
<keyword evidence="6" id="KW-0175">Coiled coil</keyword>